<organism evidence="3 4">
    <name type="scientific">Heterodera trifolii</name>
    <dbReference type="NCBI Taxonomy" id="157864"/>
    <lineage>
        <taxon>Eukaryota</taxon>
        <taxon>Metazoa</taxon>
        <taxon>Ecdysozoa</taxon>
        <taxon>Nematoda</taxon>
        <taxon>Chromadorea</taxon>
        <taxon>Rhabditida</taxon>
        <taxon>Tylenchina</taxon>
        <taxon>Tylenchomorpha</taxon>
        <taxon>Tylenchoidea</taxon>
        <taxon>Heteroderidae</taxon>
        <taxon>Heteroderinae</taxon>
        <taxon>Heterodera</taxon>
    </lineage>
</organism>
<comment type="caution">
    <text evidence="3">The sequence shown here is derived from an EMBL/GenBank/DDBJ whole genome shotgun (WGS) entry which is preliminary data.</text>
</comment>
<feature type="region of interest" description="Disordered" evidence="1">
    <location>
        <begin position="129"/>
        <end position="148"/>
    </location>
</feature>
<dbReference type="AlphaFoldDB" id="A0ABD2IHI9"/>
<evidence type="ECO:0000313" key="4">
    <source>
        <dbReference type="Proteomes" id="UP001620626"/>
    </source>
</evidence>
<evidence type="ECO:0000313" key="3">
    <source>
        <dbReference type="EMBL" id="KAL3078726.1"/>
    </source>
</evidence>
<gene>
    <name evidence="3" type="ORF">niasHT_036063</name>
</gene>
<evidence type="ECO:0000256" key="2">
    <source>
        <dbReference type="SAM" id="SignalP"/>
    </source>
</evidence>
<evidence type="ECO:0000256" key="1">
    <source>
        <dbReference type="SAM" id="MobiDB-lite"/>
    </source>
</evidence>
<reference evidence="3 4" key="1">
    <citation type="submission" date="2024-10" db="EMBL/GenBank/DDBJ databases">
        <authorList>
            <person name="Kim D."/>
        </authorList>
    </citation>
    <scope>NUCLEOTIDE SEQUENCE [LARGE SCALE GENOMIC DNA]</scope>
    <source>
        <strain evidence="3">BH-2024</strain>
    </source>
</reference>
<protein>
    <submittedName>
        <fullName evidence="3">Uncharacterized protein</fullName>
    </submittedName>
</protein>
<feature type="chain" id="PRO_5044842945" evidence="2">
    <location>
        <begin position="24"/>
        <end position="174"/>
    </location>
</feature>
<name>A0ABD2IHI9_9BILA</name>
<proteinExistence type="predicted"/>
<accession>A0ABD2IHI9</accession>
<feature type="signal peptide" evidence="2">
    <location>
        <begin position="1"/>
        <end position="23"/>
    </location>
</feature>
<sequence length="174" mass="18674">MPSLLSTFAALFALCSLWHPIIAFKCFATVRALTNQSFVKELYNLANLVGGFKSNNTIECGNSLGCNTYRCFDVETHADHYVVNSCASDSSRQCSVMPSCLAPLVSKCDYCVPEQCNMKRIELQYANKSLPGEPDENGGGNKKKDNNGGHAEGAAVTAIIGIALLTLFGGPLIN</sequence>
<dbReference type="Proteomes" id="UP001620626">
    <property type="component" value="Unassembled WGS sequence"/>
</dbReference>
<keyword evidence="4" id="KW-1185">Reference proteome</keyword>
<dbReference type="EMBL" id="JBICBT010001197">
    <property type="protein sequence ID" value="KAL3078726.1"/>
    <property type="molecule type" value="Genomic_DNA"/>
</dbReference>
<keyword evidence="2" id="KW-0732">Signal</keyword>